<dbReference type="GeneID" id="9951705"/>
<dbReference type="KEGG" id="loa:LOAG_14227"/>
<dbReference type="OrthoDB" id="5875278at2759"/>
<dbReference type="CTD" id="9951705"/>
<dbReference type="InParanoid" id="A0A1S0TJG8"/>
<dbReference type="OMA" id="TVERMMI"/>
<organism evidence="2">
    <name type="scientific">Loa loa</name>
    <name type="common">Eye worm</name>
    <name type="synonym">Filaria loa</name>
    <dbReference type="NCBI Taxonomy" id="7209"/>
    <lineage>
        <taxon>Eukaryota</taxon>
        <taxon>Metazoa</taxon>
        <taxon>Ecdysozoa</taxon>
        <taxon>Nematoda</taxon>
        <taxon>Chromadorea</taxon>
        <taxon>Rhabditida</taxon>
        <taxon>Spirurina</taxon>
        <taxon>Spiruromorpha</taxon>
        <taxon>Filarioidea</taxon>
        <taxon>Onchocercidae</taxon>
        <taxon>Loa</taxon>
    </lineage>
</organism>
<evidence type="ECO:0000313" key="2">
    <source>
        <dbReference type="EMBL" id="EFO14295.2"/>
    </source>
</evidence>
<dbReference type="EMBL" id="JH712321">
    <property type="protein sequence ID" value="EFO14295.2"/>
    <property type="molecule type" value="Genomic_DNA"/>
</dbReference>
<evidence type="ECO:0000256" key="1">
    <source>
        <dbReference type="SAM" id="MobiDB-lite"/>
    </source>
</evidence>
<feature type="region of interest" description="Disordered" evidence="1">
    <location>
        <begin position="1"/>
        <end position="22"/>
    </location>
</feature>
<reference evidence="2" key="1">
    <citation type="submission" date="2012-04" db="EMBL/GenBank/DDBJ databases">
        <title>The Genome Sequence of Loa loa.</title>
        <authorList>
            <consortium name="The Broad Institute Genome Sequencing Platform"/>
            <consortium name="Broad Institute Genome Sequencing Center for Infectious Disease"/>
            <person name="Nutman T.B."/>
            <person name="Fink D.L."/>
            <person name="Russ C."/>
            <person name="Young S."/>
            <person name="Zeng Q."/>
            <person name="Gargeya S."/>
            <person name="Alvarado L."/>
            <person name="Berlin A."/>
            <person name="Chapman S.B."/>
            <person name="Chen Z."/>
            <person name="Freedman E."/>
            <person name="Gellesch M."/>
            <person name="Goldberg J."/>
            <person name="Griggs A."/>
            <person name="Gujja S."/>
            <person name="Heilman E.R."/>
            <person name="Heiman D."/>
            <person name="Howarth C."/>
            <person name="Mehta T."/>
            <person name="Neiman D."/>
            <person name="Pearson M."/>
            <person name="Roberts A."/>
            <person name="Saif S."/>
            <person name="Shea T."/>
            <person name="Shenoy N."/>
            <person name="Sisk P."/>
            <person name="Stolte C."/>
            <person name="Sykes S."/>
            <person name="White J."/>
            <person name="Yandava C."/>
            <person name="Haas B."/>
            <person name="Henn M.R."/>
            <person name="Nusbaum C."/>
            <person name="Birren B."/>
        </authorList>
    </citation>
    <scope>NUCLEOTIDE SEQUENCE [LARGE SCALE GENOMIC DNA]</scope>
</reference>
<dbReference type="AlphaFoldDB" id="A0A1S0TJG8"/>
<name>A0A1S0TJG8_LOALO</name>
<sequence>MTSELLHNGNNISSQSNSFRTKNTVETIMVKTNKTGDMLRRSGDKQQTITNIITTTNSNSGNSSSNSSNTTKQLMHHRFTVDDILSPLNNIVYR</sequence>
<proteinExistence type="predicted"/>
<gene>
    <name evidence="2" type="ORF">LOAG_14227</name>
</gene>
<accession>A0A1S0TJG8</accession>
<dbReference type="RefSeq" id="XP_003149774.2">
    <property type="nucleotide sequence ID" value="XM_003149726.2"/>
</dbReference>
<protein>
    <submittedName>
        <fullName evidence="2">Uncharacterized protein</fullName>
    </submittedName>
</protein>